<feature type="compositionally biased region" description="Basic and acidic residues" evidence="1">
    <location>
        <begin position="12"/>
        <end position="47"/>
    </location>
</feature>
<evidence type="ECO:0000313" key="2">
    <source>
        <dbReference type="EMBL" id="EYC21756.1"/>
    </source>
</evidence>
<organism evidence="2 3">
    <name type="scientific">Ancylostoma ceylanicum</name>
    <dbReference type="NCBI Taxonomy" id="53326"/>
    <lineage>
        <taxon>Eukaryota</taxon>
        <taxon>Metazoa</taxon>
        <taxon>Ecdysozoa</taxon>
        <taxon>Nematoda</taxon>
        <taxon>Chromadorea</taxon>
        <taxon>Rhabditida</taxon>
        <taxon>Rhabditina</taxon>
        <taxon>Rhabditomorpha</taxon>
        <taxon>Strongyloidea</taxon>
        <taxon>Ancylostomatidae</taxon>
        <taxon>Ancylostomatinae</taxon>
        <taxon>Ancylostoma</taxon>
    </lineage>
</organism>
<reference evidence="3" key="1">
    <citation type="journal article" date="2015" name="Nat. Genet.">
        <title>The genome and transcriptome of the zoonotic hookworm Ancylostoma ceylanicum identify infection-specific gene families.</title>
        <authorList>
            <person name="Schwarz E.M."/>
            <person name="Hu Y."/>
            <person name="Antoshechkin I."/>
            <person name="Miller M.M."/>
            <person name="Sternberg P.W."/>
            <person name="Aroian R.V."/>
        </authorList>
    </citation>
    <scope>NUCLEOTIDE SEQUENCE</scope>
    <source>
        <strain evidence="3">HY135</strain>
    </source>
</reference>
<evidence type="ECO:0000313" key="3">
    <source>
        <dbReference type="Proteomes" id="UP000024635"/>
    </source>
</evidence>
<dbReference type="AlphaFoldDB" id="A0A016V3B5"/>
<dbReference type="Proteomes" id="UP000024635">
    <property type="component" value="Unassembled WGS sequence"/>
</dbReference>
<gene>
    <name evidence="2" type="primary">Acey_s0018.g3515</name>
    <name evidence="2" type="ORF">Y032_0018g3515</name>
</gene>
<proteinExistence type="predicted"/>
<keyword evidence="3" id="KW-1185">Reference proteome</keyword>
<accession>A0A016V3B5</accession>
<feature type="region of interest" description="Disordered" evidence="1">
    <location>
        <begin position="1"/>
        <end position="47"/>
    </location>
</feature>
<dbReference type="EMBL" id="JARK01001354">
    <property type="protein sequence ID" value="EYC21756.1"/>
    <property type="molecule type" value="Genomic_DNA"/>
</dbReference>
<sequence>MGRPTYVQCAIDAKRGEQKRTKSQNDDDDHPRPLHEGRGTRVEPEDDSAIKTRMDNNEWVELTTTWIPYDNANQGDEDIHALGAAMNYQRRSDETSVV</sequence>
<evidence type="ECO:0000256" key="1">
    <source>
        <dbReference type="SAM" id="MobiDB-lite"/>
    </source>
</evidence>
<protein>
    <submittedName>
        <fullName evidence="2">Uncharacterized protein</fullName>
    </submittedName>
</protein>
<comment type="caution">
    <text evidence="2">The sequence shown here is derived from an EMBL/GenBank/DDBJ whole genome shotgun (WGS) entry which is preliminary data.</text>
</comment>
<name>A0A016V3B5_9BILA</name>